<dbReference type="InterPro" id="IPR052913">
    <property type="entry name" value="Glycopeptide_resist_protein"/>
</dbReference>
<dbReference type="Pfam" id="PF04294">
    <property type="entry name" value="VanW"/>
    <property type="match status" value="1"/>
</dbReference>
<reference evidence="3" key="1">
    <citation type="submission" date="2020-10" db="EMBL/GenBank/DDBJ databases">
        <authorList>
            <person name="Gilroy R."/>
        </authorList>
    </citation>
    <scope>NUCLEOTIDE SEQUENCE</scope>
    <source>
        <strain evidence="3">CHK195-15760</strain>
    </source>
</reference>
<feature type="compositionally biased region" description="Low complexity" evidence="1">
    <location>
        <begin position="68"/>
        <end position="88"/>
    </location>
</feature>
<keyword evidence="2" id="KW-0732">Signal</keyword>
<feature type="region of interest" description="Disordered" evidence="1">
    <location>
        <begin position="61"/>
        <end position="95"/>
    </location>
</feature>
<feature type="signal peptide" evidence="2">
    <location>
        <begin position="1"/>
        <end position="23"/>
    </location>
</feature>
<evidence type="ECO:0000313" key="3">
    <source>
        <dbReference type="EMBL" id="HIU52207.1"/>
    </source>
</evidence>
<organism evidence="3 4">
    <name type="scientific">Candidatus Merdicola faecigallinarum</name>
    <dbReference type="NCBI Taxonomy" id="2840862"/>
    <lineage>
        <taxon>Bacteria</taxon>
        <taxon>Bacillati</taxon>
        <taxon>Bacillota</taxon>
        <taxon>Clostridia</taxon>
        <taxon>Candidatus Merdicola</taxon>
    </lineage>
</organism>
<dbReference type="PROSITE" id="PS51257">
    <property type="entry name" value="PROKAR_LIPOPROTEIN"/>
    <property type="match status" value="1"/>
</dbReference>
<dbReference type="Proteomes" id="UP000824093">
    <property type="component" value="Unassembled WGS sequence"/>
</dbReference>
<proteinExistence type="predicted"/>
<dbReference type="EMBL" id="DVNH01000048">
    <property type="protein sequence ID" value="HIU52207.1"/>
    <property type="molecule type" value="Genomic_DNA"/>
</dbReference>
<feature type="region of interest" description="Disordered" evidence="1">
    <location>
        <begin position="21"/>
        <end position="46"/>
    </location>
</feature>
<sequence>MIRFFILITSLCFLLTGCQPSQSNDKSEKINNEVENSSSISDNTTSISQIQTTENISNISNAISPDVNNVTNENTNTSNTTTSSSSDSSPKETELASFTTKIYTKEEARQNNLSITSSRLNGTIVKAGSTFSFTQTIGPSTSDKGYQEADIFDSNGNKKKGLGGGNCQISSTLYNVVLSLPTLTVIERHEHSNKVPYVKAGKDAAVAYGSIDFKFKNENPYDIKIYSNVTTNNVTVRIVKIE</sequence>
<dbReference type="PANTHER" id="PTHR35788">
    <property type="entry name" value="EXPORTED PROTEIN-RELATED"/>
    <property type="match status" value="1"/>
</dbReference>
<evidence type="ECO:0000313" key="4">
    <source>
        <dbReference type="Proteomes" id="UP000824093"/>
    </source>
</evidence>
<gene>
    <name evidence="3" type="ORF">IAB70_06325</name>
</gene>
<feature type="chain" id="PRO_5039622709" evidence="2">
    <location>
        <begin position="24"/>
        <end position="242"/>
    </location>
</feature>
<evidence type="ECO:0000256" key="2">
    <source>
        <dbReference type="SAM" id="SignalP"/>
    </source>
</evidence>
<protein>
    <submittedName>
        <fullName evidence="3">VanW family protein</fullName>
    </submittedName>
</protein>
<accession>A0A9D1SA63</accession>
<feature type="compositionally biased region" description="Low complexity" evidence="1">
    <location>
        <begin position="33"/>
        <end position="46"/>
    </location>
</feature>
<dbReference type="PANTHER" id="PTHR35788:SF1">
    <property type="entry name" value="EXPORTED PROTEIN"/>
    <property type="match status" value="1"/>
</dbReference>
<reference evidence="3" key="2">
    <citation type="journal article" date="2021" name="PeerJ">
        <title>Extensive microbial diversity within the chicken gut microbiome revealed by metagenomics and culture.</title>
        <authorList>
            <person name="Gilroy R."/>
            <person name="Ravi A."/>
            <person name="Getino M."/>
            <person name="Pursley I."/>
            <person name="Horton D.L."/>
            <person name="Alikhan N.F."/>
            <person name="Baker D."/>
            <person name="Gharbi K."/>
            <person name="Hall N."/>
            <person name="Watson M."/>
            <person name="Adriaenssens E.M."/>
            <person name="Foster-Nyarko E."/>
            <person name="Jarju S."/>
            <person name="Secka A."/>
            <person name="Antonio M."/>
            <person name="Oren A."/>
            <person name="Chaudhuri R.R."/>
            <person name="La Ragione R."/>
            <person name="Hildebrand F."/>
            <person name="Pallen M.J."/>
        </authorList>
    </citation>
    <scope>NUCLEOTIDE SEQUENCE</scope>
    <source>
        <strain evidence="3">CHK195-15760</strain>
    </source>
</reference>
<comment type="caution">
    <text evidence="3">The sequence shown here is derived from an EMBL/GenBank/DDBJ whole genome shotgun (WGS) entry which is preliminary data.</text>
</comment>
<dbReference type="InterPro" id="IPR007391">
    <property type="entry name" value="Vancomycin_resist_VanW"/>
</dbReference>
<name>A0A9D1SA63_9FIRM</name>
<evidence type="ECO:0000256" key="1">
    <source>
        <dbReference type="SAM" id="MobiDB-lite"/>
    </source>
</evidence>
<dbReference type="AlphaFoldDB" id="A0A9D1SA63"/>